<proteinExistence type="inferred from homology"/>
<dbReference type="GO" id="GO:0015297">
    <property type="term" value="F:antiporter activity"/>
    <property type="evidence" value="ECO:0007669"/>
    <property type="project" value="UniProtKB-KW"/>
</dbReference>
<dbReference type="PANTHER" id="PTHR43298:SF2">
    <property type="entry name" value="FMN_FAD EXPORTER YEEO-RELATED"/>
    <property type="match status" value="1"/>
</dbReference>
<name>A0A0E1EEL2_STRAG</name>
<organism evidence="15 18">
    <name type="scientific">Streptococcus agalactiae</name>
    <dbReference type="NCBI Taxonomy" id="1311"/>
    <lineage>
        <taxon>Bacteria</taxon>
        <taxon>Bacillati</taxon>
        <taxon>Bacillota</taxon>
        <taxon>Bacilli</taxon>
        <taxon>Lactobacillales</taxon>
        <taxon>Streptococcaceae</taxon>
        <taxon>Streptococcus</taxon>
    </lineage>
</organism>
<feature type="transmembrane region" description="Helical" evidence="13">
    <location>
        <begin position="81"/>
        <end position="105"/>
    </location>
</feature>
<keyword evidence="5" id="KW-0813">Transport</keyword>
<reference evidence="16 19" key="3">
    <citation type="journal article" date="2018" name="Emerg. Microbes Infect.">
        <title>Phenotypic and molecular analysis of nontypeable Group B streptococci: identification of cps2a and hybrid cps2a/cps5 Group B streptococcal capsule gene clusters.</title>
        <authorList>
            <person name="Alhhazmi A."/>
            <person name="Tyrrell G.J."/>
        </authorList>
    </citation>
    <scope>NUCLEOTIDE SEQUENCE [LARGE SCALE GENOMIC DNA]</scope>
    <source>
        <strain evidence="16 19">PLGBS17</strain>
    </source>
</reference>
<feature type="transmembrane region" description="Helical" evidence="13">
    <location>
        <begin position="298"/>
        <end position="318"/>
    </location>
</feature>
<evidence type="ECO:0000256" key="2">
    <source>
        <dbReference type="ARBA" id="ARBA00004651"/>
    </source>
</evidence>
<evidence type="ECO:0000256" key="6">
    <source>
        <dbReference type="ARBA" id="ARBA00022449"/>
    </source>
</evidence>
<evidence type="ECO:0000313" key="18">
    <source>
        <dbReference type="Proteomes" id="UP000093122"/>
    </source>
</evidence>
<dbReference type="EMBL" id="QHGZ01000233">
    <property type="protein sequence ID" value="RDY76659.1"/>
    <property type="molecule type" value="Genomic_DNA"/>
</dbReference>
<comment type="caution">
    <text evidence="15">The sequence shown here is derived from an EMBL/GenBank/DDBJ whole genome shotgun (WGS) entry which is preliminary data.</text>
</comment>
<feature type="transmembrane region" description="Helical" evidence="13">
    <location>
        <begin position="125"/>
        <end position="143"/>
    </location>
</feature>
<evidence type="ECO:0000256" key="9">
    <source>
        <dbReference type="ARBA" id="ARBA00022989"/>
    </source>
</evidence>
<keyword evidence="9 13" id="KW-1133">Transmembrane helix</keyword>
<protein>
    <recommendedName>
        <fullName evidence="4">Probable multidrug resistance protein NorM</fullName>
    </recommendedName>
    <alternativeName>
        <fullName evidence="12">Multidrug-efflux transporter</fullName>
    </alternativeName>
</protein>
<feature type="transmembrane region" description="Helical" evidence="13">
    <location>
        <begin position="338"/>
        <end position="357"/>
    </location>
</feature>
<accession>A0A0E1EEL2</accession>
<dbReference type="EMBL" id="LCVB01000017">
    <property type="protein sequence ID" value="KLJ30339.1"/>
    <property type="molecule type" value="Genomic_DNA"/>
</dbReference>
<dbReference type="EMBL" id="MAWT01000005">
    <property type="protein sequence ID" value="OCM72498.1"/>
    <property type="molecule type" value="Genomic_DNA"/>
</dbReference>
<keyword evidence="11 13" id="KW-0472">Membrane</keyword>
<comment type="similarity">
    <text evidence="3">Belongs to the multi antimicrobial extrusion (MATE) (TC 2.A.66.1) family.</text>
</comment>
<dbReference type="NCBIfam" id="TIGR00797">
    <property type="entry name" value="matE"/>
    <property type="match status" value="1"/>
</dbReference>
<dbReference type="Proteomes" id="UP000093122">
    <property type="component" value="Unassembled WGS sequence"/>
</dbReference>
<dbReference type="InterPro" id="IPR048279">
    <property type="entry name" value="MdtK-like"/>
</dbReference>
<dbReference type="InterPro" id="IPR002528">
    <property type="entry name" value="MATE_fam"/>
</dbReference>
<reference evidence="15 18" key="2">
    <citation type="journal article" date="2016" name="Sci. Rep.">
        <title>Serotype IV Streptococcus agalactiae ST-452 has arisen from large genomic recombination events between CC23 and the hypervirulent CC17 lineages.</title>
        <authorList>
            <person name="Campisi E."/>
            <person name="Rinaudo C.D."/>
            <person name="Donati C."/>
            <person name="Barucco M."/>
            <person name="Torricelli G."/>
            <person name="Edwards M.S."/>
            <person name="Baker C.J."/>
            <person name="Margarit I."/>
            <person name="Rosini R."/>
        </authorList>
    </citation>
    <scope>NUCLEOTIDE SEQUENCE [LARGE SCALE GENOMIC DNA]</scope>
    <source>
        <strain evidence="15 18">CZ-PW-140</strain>
    </source>
</reference>
<evidence type="ECO:0000256" key="13">
    <source>
        <dbReference type="SAM" id="Phobius"/>
    </source>
</evidence>
<dbReference type="GO" id="GO:0005886">
    <property type="term" value="C:plasma membrane"/>
    <property type="evidence" value="ECO:0007669"/>
    <property type="project" value="UniProtKB-SubCell"/>
</dbReference>
<evidence type="ECO:0000313" key="15">
    <source>
        <dbReference type="EMBL" id="OCM72498.1"/>
    </source>
</evidence>
<keyword evidence="10" id="KW-0406">Ion transport</keyword>
<evidence type="ECO:0000256" key="3">
    <source>
        <dbReference type="ARBA" id="ARBA00010199"/>
    </source>
</evidence>
<keyword evidence="7" id="KW-1003">Cell membrane</keyword>
<evidence type="ECO:0000256" key="4">
    <source>
        <dbReference type="ARBA" id="ARBA00020268"/>
    </source>
</evidence>
<feature type="transmembrane region" description="Helical" evidence="13">
    <location>
        <begin position="182"/>
        <end position="204"/>
    </location>
</feature>
<dbReference type="PANTHER" id="PTHR43298">
    <property type="entry name" value="MULTIDRUG RESISTANCE PROTEIN NORM-RELATED"/>
    <property type="match status" value="1"/>
</dbReference>
<dbReference type="InterPro" id="IPR050222">
    <property type="entry name" value="MATE_MdtK"/>
</dbReference>
<evidence type="ECO:0000256" key="11">
    <source>
        <dbReference type="ARBA" id="ARBA00023136"/>
    </source>
</evidence>
<dbReference type="GO" id="GO:0006811">
    <property type="term" value="P:monoatomic ion transport"/>
    <property type="evidence" value="ECO:0007669"/>
    <property type="project" value="UniProtKB-KW"/>
</dbReference>
<sequence length="426" mass="46012">MRYSKEIIQLAIPAMIENILQMLMGVVDNYLVAQLGVVAVSGVSVANNIITIYQAIFIALGASIASLLAKSLAGSKKDDAISVCSQAIFLTLLIGAVLGIISIVFGQTFFKLLGTTKSVAQVGGLYLAIVGGGVVTLGMLTTLGSFLRVQGQPRLPMYVSIFVNFLNAVLSGFAIFEWRYGLVGVAVSTLIARLIGICILAKYLPIKKIIKRMTWKISAQIWNLALPSAGERLMMRAGDVVIVAIVVQLGTNVVAGNAIGETLTQFNYMPGLGIATATIILTAKYVGQKNRESIEETIQSSYYIGLVLMILISSFMLLAGKPLTQLFTNNPSAIKGSLIVILLSFVGVPATIGTLVYTAAWQGLGNAKLPFYTTTIGMWLIRVVLGYLLGIVFELGLLGVWMATIADNIFRWLFLKVHYHRYIQKM</sequence>
<dbReference type="AlphaFoldDB" id="A0A0E1EEL2"/>
<comment type="subcellular location">
    <subcellularLocation>
        <location evidence="2">Cell membrane</location>
        <topology evidence="2">Multi-pass membrane protein</topology>
    </subcellularLocation>
</comment>
<evidence type="ECO:0000256" key="10">
    <source>
        <dbReference type="ARBA" id="ARBA00023065"/>
    </source>
</evidence>
<feature type="transmembrane region" description="Helical" evidence="13">
    <location>
        <begin position="240"/>
        <end position="260"/>
    </location>
</feature>
<reference evidence="14 17" key="1">
    <citation type="journal article" date="2015" name="PLoS ONE">
        <title>Genomic analysis reveals the molecular basis for capsule loss in the group B streptococcus population.</title>
        <authorList>
            <consortium name="DEVANI Consortium"/>
            <person name="Rosini R."/>
            <person name="Campisi E."/>
            <person name="De Chiara M."/>
            <person name="Tettelin H."/>
            <person name="Rinaudo D."/>
            <person name="Toniolo C."/>
            <person name="Metruccio M."/>
            <person name="Guidotti S."/>
            <person name="Sorensen U.B."/>
            <person name="Kilian M."/>
            <person name="Ramirez M."/>
            <person name="Janulczyk R."/>
            <person name="Donati C."/>
            <person name="Grandi G."/>
            <person name="Margarit I."/>
        </authorList>
    </citation>
    <scope>NUCLEOTIDE SEQUENCE [LARGE SCALE GENOMIC DNA]</scope>
    <source>
        <strain evidence="14 17">ES-PW-063</strain>
    </source>
</reference>
<evidence type="ECO:0000256" key="7">
    <source>
        <dbReference type="ARBA" id="ARBA00022475"/>
    </source>
</evidence>
<keyword evidence="8 13" id="KW-0812">Transmembrane</keyword>
<evidence type="ECO:0000313" key="19">
    <source>
        <dbReference type="Proteomes" id="UP000256718"/>
    </source>
</evidence>
<evidence type="ECO:0000256" key="12">
    <source>
        <dbReference type="ARBA" id="ARBA00031636"/>
    </source>
</evidence>
<feature type="transmembrane region" description="Helical" evidence="13">
    <location>
        <begin position="49"/>
        <end position="69"/>
    </location>
</feature>
<evidence type="ECO:0000256" key="5">
    <source>
        <dbReference type="ARBA" id="ARBA00022448"/>
    </source>
</evidence>
<evidence type="ECO:0000256" key="1">
    <source>
        <dbReference type="ARBA" id="ARBA00003408"/>
    </source>
</evidence>
<evidence type="ECO:0000313" key="17">
    <source>
        <dbReference type="Proteomes" id="UP000035174"/>
    </source>
</evidence>
<comment type="function">
    <text evidence="1">Multidrug efflux pump.</text>
</comment>
<evidence type="ECO:0000256" key="8">
    <source>
        <dbReference type="ARBA" id="ARBA00022692"/>
    </source>
</evidence>
<evidence type="ECO:0000313" key="16">
    <source>
        <dbReference type="EMBL" id="RDY76659.1"/>
    </source>
</evidence>
<dbReference type="Proteomes" id="UP000256718">
    <property type="component" value="Unassembled WGS sequence"/>
</dbReference>
<feature type="transmembrane region" description="Helical" evidence="13">
    <location>
        <begin position="155"/>
        <end position="176"/>
    </location>
</feature>
<gene>
    <name evidence="15" type="ORF">AX245_06285</name>
    <name evidence="16" type="ORF">C4618_11925</name>
    <name evidence="14" type="ORF">WA45_03150</name>
</gene>
<keyword evidence="6" id="KW-0050">Antiport</keyword>
<dbReference type="GO" id="GO:0042910">
    <property type="term" value="F:xenobiotic transmembrane transporter activity"/>
    <property type="evidence" value="ECO:0007669"/>
    <property type="project" value="InterPro"/>
</dbReference>
<dbReference type="PIRSF" id="PIRSF006603">
    <property type="entry name" value="DinF"/>
    <property type="match status" value="1"/>
</dbReference>
<dbReference type="Proteomes" id="UP000035174">
    <property type="component" value="Unassembled WGS sequence"/>
</dbReference>
<dbReference type="KEGG" id="sage:EN72_00460"/>
<dbReference type="RefSeq" id="WP_001270711.1">
    <property type="nucleotide sequence ID" value="NZ_AP018935.1"/>
</dbReference>
<dbReference type="Pfam" id="PF01554">
    <property type="entry name" value="MatE"/>
    <property type="match status" value="2"/>
</dbReference>
<feature type="transmembrane region" description="Helical" evidence="13">
    <location>
        <begin position="266"/>
        <end position="286"/>
    </location>
</feature>
<evidence type="ECO:0000313" key="14">
    <source>
        <dbReference type="EMBL" id="KLJ30339.1"/>
    </source>
</evidence>